<dbReference type="PANTHER" id="PTHR33589:SF3">
    <property type="entry name" value="ZYMOGEN GRANULE MEMBRANE PROTEIN 16-LIKE"/>
    <property type="match status" value="1"/>
</dbReference>
<evidence type="ECO:0000256" key="3">
    <source>
        <dbReference type="SAM" id="MobiDB-lite"/>
    </source>
</evidence>
<name>A0A8H3HS30_9AGAM</name>
<evidence type="ECO:0000259" key="4">
    <source>
        <dbReference type="PROSITE" id="PS51752"/>
    </source>
</evidence>
<dbReference type="AlphaFoldDB" id="A0A8H3HS30"/>
<feature type="domain" description="Jacalin-type lectin" evidence="4">
    <location>
        <begin position="473"/>
        <end position="628"/>
    </location>
</feature>
<proteinExistence type="predicted"/>
<dbReference type="Pfam" id="PF01419">
    <property type="entry name" value="Jacalin"/>
    <property type="match status" value="2"/>
</dbReference>
<feature type="region of interest" description="Disordered" evidence="3">
    <location>
        <begin position="1"/>
        <end position="54"/>
    </location>
</feature>
<dbReference type="PANTHER" id="PTHR33589">
    <property type="entry name" value="OS11G0524900 PROTEIN"/>
    <property type="match status" value="1"/>
</dbReference>
<organism evidence="5 6">
    <name type="scientific">Rhizoctonia solani</name>
    <dbReference type="NCBI Taxonomy" id="456999"/>
    <lineage>
        <taxon>Eukaryota</taxon>
        <taxon>Fungi</taxon>
        <taxon>Dikarya</taxon>
        <taxon>Basidiomycota</taxon>
        <taxon>Agaricomycotina</taxon>
        <taxon>Agaricomycetes</taxon>
        <taxon>Cantharellales</taxon>
        <taxon>Ceratobasidiaceae</taxon>
        <taxon>Rhizoctonia</taxon>
    </lineage>
</organism>
<dbReference type="InterPro" id="IPR054586">
    <property type="entry name" value="MACPF_1_fungal"/>
</dbReference>
<dbReference type="Proteomes" id="UP000663827">
    <property type="component" value="Unassembled WGS sequence"/>
</dbReference>
<dbReference type="Pfam" id="PF22693">
    <property type="entry name" value="MACPF_1"/>
    <property type="match status" value="1"/>
</dbReference>
<evidence type="ECO:0000256" key="2">
    <source>
        <dbReference type="ARBA" id="ARBA00022734"/>
    </source>
</evidence>
<protein>
    <recommendedName>
        <fullName evidence="4">Jacalin-type lectin domain-containing protein</fullName>
    </recommendedName>
</protein>
<evidence type="ECO:0000313" key="6">
    <source>
        <dbReference type="Proteomes" id="UP000663827"/>
    </source>
</evidence>
<dbReference type="SMART" id="SM00915">
    <property type="entry name" value="Jacalin"/>
    <property type="match status" value="2"/>
</dbReference>
<evidence type="ECO:0000256" key="1">
    <source>
        <dbReference type="ARBA" id="ARBA00022729"/>
    </source>
</evidence>
<feature type="non-terminal residue" evidence="5">
    <location>
        <position position="1"/>
    </location>
</feature>
<dbReference type="InterPro" id="IPR036404">
    <property type="entry name" value="Jacalin-like_lectin_dom_sf"/>
</dbReference>
<accession>A0A8H3HS30</accession>
<dbReference type="InterPro" id="IPR052321">
    <property type="entry name" value="PolyBind_ProtTraffic"/>
</dbReference>
<keyword evidence="2" id="KW-0430">Lectin</keyword>
<dbReference type="PROSITE" id="PS51752">
    <property type="entry name" value="JACALIN_LECTIN"/>
    <property type="match status" value="2"/>
</dbReference>
<sequence length="629" mass="69195">VASGNFPTSTTTTPQRNMDTGRAWVRNSGQGRNSRGSAQVLDQGGNNNIYPSDWTEGSRHATSYNQIEENARESFLLDKGYLFGVRIDGNDGPRRSPRQAAQCTPSLRLRITEMNNIDSEVVTTESVRDANYAHKGWSLSALSDKSSWTVSRITRNNQLDRATRSITKYVIVQKIRVDLSIDDLTPVQALEEAFKAALGKSTLFEKSQAVYHIFENWGDVIPLVFDIGISLAVTDTEEIAKTYLKDRSYLGLQKLSMSASARASTQGGDPTTLQTEDNIKAWLGKLVPTHQWEQVRIVKAIPITTILNDRLQSELMNLHQSLTTYCPITTDKITSDGTSFDGSSHAFKKISRVSIFSDGYHIKTISVKYTTELSPVIYGAAQKTNNEFELKTGEYITDVMLWKDPKGVCGIQMNTTNGKTSRHFGSDSGTLTIMRSTGGCLAGFSGIVQADKIHDLQTIWRHDVQGSGLGGDRVFSQYYGGVAGTPFSDWPFVRHSDSAHIKKIRVKCGTYVDGIQAGYITYEDTSPGGSGSTSQQGNYHGGSGGKECIFRLEANEHIVAVLGRYNKYIVQLCFVTNKGRTSDIFGGGEGEDFRCQAPQTSNGKATRLHYICGKSGDWLNGILLAWAPL</sequence>
<dbReference type="Gene3D" id="2.100.10.30">
    <property type="entry name" value="Jacalin-like lectin domain"/>
    <property type="match status" value="2"/>
</dbReference>
<dbReference type="SUPFAM" id="SSF51101">
    <property type="entry name" value="Mannose-binding lectins"/>
    <property type="match status" value="2"/>
</dbReference>
<gene>
    <name evidence="5" type="ORF">RDB_LOCUS140985</name>
</gene>
<dbReference type="GO" id="GO:0030246">
    <property type="term" value="F:carbohydrate binding"/>
    <property type="evidence" value="ECO:0007669"/>
    <property type="project" value="UniProtKB-KW"/>
</dbReference>
<dbReference type="EMBL" id="CAJNJQ010003693">
    <property type="protein sequence ID" value="CAE7203508.1"/>
    <property type="molecule type" value="Genomic_DNA"/>
</dbReference>
<comment type="caution">
    <text evidence="5">The sequence shown here is derived from an EMBL/GenBank/DDBJ whole genome shotgun (WGS) entry which is preliminary data.</text>
</comment>
<reference evidence="5" key="1">
    <citation type="submission" date="2021-01" db="EMBL/GenBank/DDBJ databases">
        <authorList>
            <person name="Kaushik A."/>
        </authorList>
    </citation>
    <scope>NUCLEOTIDE SEQUENCE</scope>
    <source>
        <strain evidence="5">AG5</strain>
    </source>
</reference>
<feature type="domain" description="Jacalin-type lectin" evidence="4">
    <location>
        <begin position="326"/>
        <end position="462"/>
    </location>
</feature>
<keyword evidence="1" id="KW-0732">Signal</keyword>
<evidence type="ECO:0000313" key="5">
    <source>
        <dbReference type="EMBL" id="CAE7203508.1"/>
    </source>
</evidence>
<dbReference type="InterPro" id="IPR001229">
    <property type="entry name" value="Jacalin-like_lectin_dom"/>
</dbReference>
<feature type="compositionally biased region" description="Polar residues" evidence="3">
    <location>
        <begin position="27"/>
        <end position="37"/>
    </location>
</feature>
<feature type="compositionally biased region" description="Polar residues" evidence="3">
    <location>
        <begin position="1"/>
        <end position="18"/>
    </location>
</feature>